<reference evidence="1" key="2">
    <citation type="journal article" date="2015" name="Fish Shellfish Immunol.">
        <title>Early steps in the European eel (Anguilla anguilla)-Vibrio vulnificus interaction in the gills: Role of the RtxA13 toxin.</title>
        <authorList>
            <person name="Callol A."/>
            <person name="Pajuelo D."/>
            <person name="Ebbesson L."/>
            <person name="Teles M."/>
            <person name="MacKenzie S."/>
            <person name="Amaro C."/>
        </authorList>
    </citation>
    <scope>NUCLEOTIDE SEQUENCE</scope>
</reference>
<reference evidence="1" key="1">
    <citation type="submission" date="2014-11" db="EMBL/GenBank/DDBJ databases">
        <authorList>
            <person name="Amaro Gonzalez C."/>
        </authorList>
    </citation>
    <scope>NUCLEOTIDE SEQUENCE</scope>
</reference>
<proteinExistence type="predicted"/>
<sequence>MEIRKIVLVFKF</sequence>
<organism evidence="1">
    <name type="scientific">Anguilla anguilla</name>
    <name type="common">European freshwater eel</name>
    <name type="synonym">Muraena anguilla</name>
    <dbReference type="NCBI Taxonomy" id="7936"/>
    <lineage>
        <taxon>Eukaryota</taxon>
        <taxon>Metazoa</taxon>
        <taxon>Chordata</taxon>
        <taxon>Craniata</taxon>
        <taxon>Vertebrata</taxon>
        <taxon>Euteleostomi</taxon>
        <taxon>Actinopterygii</taxon>
        <taxon>Neopterygii</taxon>
        <taxon>Teleostei</taxon>
        <taxon>Anguilliformes</taxon>
        <taxon>Anguillidae</taxon>
        <taxon>Anguilla</taxon>
    </lineage>
</organism>
<dbReference type="EMBL" id="GBXM01052655">
    <property type="protein sequence ID" value="JAH55922.1"/>
    <property type="molecule type" value="Transcribed_RNA"/>
</dbReference>
<accession>A0A0E9TR53</accession>
<name>A0A0E9TR53_ANGAN</name>
<protein>
    <submittedName>
        <fullName evidence="1">Uncharacterized protein</fullName>
    </submittedName>
</protein>
<evidence type="ECO:0000313" key="1">
    <source>
        <dbReference type="EMBL" id="JAH55922.1"/>
    </source>
</evidence>